<dbReference type="PANTHER" id="PTHR33395:SF22">
    <property type="entry name" value="REVERSE TRANSCRIPTASE DOMAIN-CONTAINING PROTEIN"/>
    <property type="match status" value="1"/>
</dbReference>
<reference evidence="2 3" key="1">
    <citation type="journal article" date="2023" name="J. Hered.">
        <title>Chromosome-level genome of the wood stork (Mycteria americana) provides insight into avian chromosome evolution.</title>
        <authorList>
            <person name="Flamio R. Jr."/>
            <person name="Ramstad K.M."/>
        </authorList>
    </citation>
    <scope>NUCLEOTIDE SEQUENCE [LARGE SCALE GENOMIC DNA]</scope>
    <source>
        <strain evidence="2">JAX WOST 10</strain>
    </source>
</reference>
<dbReference type="PANTHER" id="PTHR33395">
    <property type="entry name" value="TRANSCRIPTASE, PUTATIVE-RELATED-RELATED"/>
    <property type="match status" value="1"/>
</dbReference>
<sequence length="295" mass="33587">MPSREPRARPPLEDCHVCHLIVVTLPTTRLCRAEIGLCRYTNCWGIEKIHPSRNPLSGTRQQTGGGRRPAWLNRELWLELRKKRRVYNLWKKGQASQEDYKGVARLCREKIRRAKAELELNLTTAIKDKKKNFFKYISSKRRAKENLQPLVDVGGNIVTKDEEKAEVLNAFFASVFNSKTNCSLGTQPPESEDRDGDQNGPPPIQGEMVSDLLHHLDIHKSMGPDEMGPDVPDEGPPCPPLPPQCLCTTGMRPWRWKASQWRMGTTVYLHQRCRPGQKNIPFVLTPPPQGREDGL</sequence>
<dbReference type="GO" id="GO:0007508">
    <property type="term" value="P:larval heart development"/>
    <property type="evidence" value="ECO:0007669"/>
    <property type="project" value="TreeGrafter"/>
</dbReference>
<proteinExistence type="predicted"/>
<protein>
    <submittedName>
        <fullName evidence="2">Uncharacterized protein</fullName>
    </submittedName>
</protein>
<gene>
    <name evidence="2" type="ORF">QYF61_007667</name>
</gene>
<comment type="caution">
    <text evidence="2">The sequence shown here is derived from an EMBL/GenBank/DDBJ whole genome shotgun (WGS) entry which is preliminary data.</text>
</comment>
<dbReference type="GO" id="GO:0031012">
    <property type="term" value="C:extracellular matrix"/>
    <property type="evidence" value="ECO:0007669"/>
    <property type="project" value="TreeGrafter"/>
</dbReference>
<evidence type="ECO:0000256" key="1">
    <source>
        <dbReference type="SAM" id="MobiDB-lite"/>
    </source>
</evidence>
<organism evidence="2 3">
    <name type="scientific">Mycteria americana</name>
    <name type="common">Wood stork</name>
    <dbReference type="NCBI Taxonomy" id="33587"/>
    <lineage>
        <taxon>Eukaryota</taxon>
        <taxon>Metazoa</taxon>
        <taxon>Chordata</taxon>
        <taxon>Craniata</taxon>
        <taxon>Vertebrata</taxon>
        <taxon>Euteleostomi</taxon>
        <taxon>Archelosauria</taxon>
        <taxon>Archosauria</taxon>
        <taxon>Dinosauria</taxon>
        <taxon>Saurischia</taxon>
        <taxon>Theropoda</taxon>
        <taxon>Coelurosauria</taxon>
        <taxon>Aves</taxon>
        <taxon>Neognathae</taxon>
        <taxon>Neoaves</taxon>
        <taxon>Aequornithes</taxon>
        <taxon>Ciconiiformes</taxon>
        <taxon>Ciconiidae</taxon>
        <taxon>Mycteria</taxon>
    </lineage>
</organism>
<dbReference type="EMBL" id="JAUNZN010000001">
    <property type="protein sequence ID" value="KAK4829944.1"/>
    <property type="molecule type" value="Genomic_DNA"/>
</dbReference>
<dbReference type="Proteomes" id="UP001333110">
    <property type="component" value="Unassembled WGS sequence"/>
</dbReference>
<dbReference type="GO" id="GO:0061343">
    <property type="term" value="P:cell adhesion involved in heart morphogenesis"/>
    <property type="evidence" value="ECO:0007669"/>
    <property type="project" value="TreeGrafter"/>
</dbReference>
<evidence type="ECO:0000313" key="2">
    <source>
        <dbReference type="EMBL" id="KAK4829944.1"/>
    </source>
</evidence>
<feature type="region of interest" description="Disordered" evidence="1">
    <location>
        <begin position="182"/>
        <end position="207"/>
    </location>
</feature>
<accession>A0AAN7NSZ5</accession>
<dbReference type="AlphaFoldDB" id="A0AAN7NSZ5"/>
<evidence type="ECO:0000313" key="3">
    <source>
        <dbReference type="Proteomes" id="UP001333110"/>
    </source>
</evidence>
<name>A0AAN7NSZ5_MYCAM</name>
<keyword evidence="3" id="KW-1185">Reference proteome</keyword>